<dbReference type="AlphaFoldDB" id="A0A2H0TYC7"/>
<reference evidence="3" key="1">
    <citation type="submission" date="2017-09" db="EMBL/GenBank/DDBJ databases">
        <title>Depth-based differentiation of microbial function through sediment-hosted aquifers and enrichment of novel symbionts in the deep terrestrial subsurface.</title>
        <authorList>
            <person name="Probst A.J."/>
            <person name="Ladd B."/>
            <person name="Jarett J.K."/>
            <person name="Geller-Mcgrath D.E."/>
            <person name="Sieber C.M.K."/>
            <person name="Emerson J.B."/>
            <person name="Anantharaman K."/>
            <person name="Thomas B.C."/>
            <person name="Malmstrom R."/>
            <person name="Stieglmeier M."/>
            <person name="Klingl A."/>
            <person name="Woyke T."/>
            <person name="Ryan C.M."/>
            <person name="Banfield J.F."/>
        </authorList>
    </citation>
    <scope>NUCLEOTIDE SEQUENCE [LARGE SCALE GENOMIC DNA]</scope>
</reference>
<dbReference type="EMBL" id="PFBU01000055">
    <property type="protein sequence ID" value="PIR78227.1"/>
    <property type="molecule type" value="Genomic_DNA"/>
</dbReference>
<feature type="region of interest" description="Disordered" evidence="1">
    <location>
        <begin position="39"/>
        <end position="90"/>
    </location>
</feature>
<feature type="compositionally biased region" description="Polar residues" evidence="1">
    <location>
        <begin position="265"/>
        <end position="277"/>
    </location>
</feature>
<sequence length="277" mass="30842">MPENYPRQEGVESQFNKGSGSNTIKKPELAKVIIDYSDEEKGAKQRQRIHDAISRTQAKQAERTRKIIMNDPDLELPTENNGASLDLDKDNMGVHVEPQDEVLFDASQFGSRDKFGEGHDKNIARKNDDKVPTLKAPSGRRGETTTSGVAFGATDVSNTQGHDRHRFSHNPKTEGLSNVVEGTDSATVAIEKIIKRLKDEWDVKVDSDGTASGFFNRRKVNKLEKNNPEFAKLTEQLVSLNRQVENEVHPMADVRVTSHIDKTQPQKSAGRNVLTGN</sequence>
<organism evidence="2 3">
    <name type="scientific">Candidatus Magasanikbacteria bacterium CG10_big_fil_rev_8_21_14_0_10_36_16</name>
    <dbReference type="NCBI Taxonomy" id="1974645"/>
    <lineage>
        <taxon>Bacteria</taxon>
        <taxon>Candidatus Magasanikiibacteriota</taxon>
    </lineage>
</organism>
<feature type="region of interest" description="Disordered" evidence="1">
    <location>
        <begin position="107"/>
        <end position="178"/>
    </location>
</feature>
<proteinExistence type="predicted"/>
<evidence type="ECO:0000313" key="3">
    <source>
        <dbReference type="Proteomes" id="UP000230852"/>
    </source>
</evidence>
<feature type="compositionally biased region" description="Basic and acidic residues" evidence="1">
    <location>
        <begin position="39"/>
        <end position="53"/>
    </location>
</feature>
<feature type="region of interest" description="Disordered" evidence="1">
    <location>
        <begin position="258"/>
        <end position="277"/>
    </location>
</feature>
<accession>A0A2H0TYC7</accession>
<gene>
    <name evidence="2" type="ORF">COU28_02750</name>
</gene>
<feature type="compositionally biased region" description="Polar residues" evidence="1">
    <location>
        <begin position="11"/>
        <end position="24"/>
    </location>
</feature>
<protein>
    <submittedName>
        <fullName evidence="2">Uncharacterized protein</fullName>
    </submittedName>
</protein>
<dbReference type="Proteomes" id="UP000230852">
    <property type="component" value="Unassembled WGS sequence"/>
</dbReference>
<comment type="caution">
    <text evidence="2">The sequence shown here is derived from an EMBL/GenBank/DDBJ whole genome shotgun (WGS) entry which is preliminary data.</text>
</comment>
<evidence type="ECO:0000256" key="1">
    <source>
        <dbReference type="SAM" id="MobiDB-lite"/>
    </source>
</evidence>
<feature type="compositionally biased region" description="Basic and acidic residues" evidence="1">
    <location>
        <begin position="111"/>
        <end position="132"/>
    </location>
</feature>
<name>A0A2H0TYC7_9BACT</name>
<feature type="region of interest" description="Disordered" evidence="1">
    <location>
        <begin position="1"/>
        <end position="26"/>
    </location>
</feature>
<evidence type="ECO:0000313" key="2">
    <source>
        <dbReference type="EMBL" id="PIR78227.1"/>
    </source>
</evidence>